<dbReference type="PRINTS" id="PR00724">
    <property type="entry name" value="CRBOXYPTASEC"/>
</dbReference>
<dbReference type="AlphaFoldDB" id="A0A9R0VA47"/>
<dbReference type="InterPro" id="IPR018202">
    <property type="entry name" value="Ser_caboxypep_ser_AS"/>
</dbReference>
<dbReference type="PROSITE" id="PS00131">
    <property type="entry name" value="CARBOXYPEPT_SER_SER"/>
    <property type="match status" value="1"/>
</dbReference>
<accession>A0A9R0VA47</accession>
<dbReference type="GO" id="GO:0006508">
    <property type="term" value="P:proteolysis"/>
    <property type="evidence" value="ECO:0007669"/>
    <property type="project" value="UniProtKB-KW"/>
</dbReference>
<dbReference type="EC" id="3.4.16.-" evidence="2"/>
<reference evidence="3 4" key="1">
    <citation type="submission" date="2017-09" db="EMBL/GenBank/DDBJ databases">
        <authorList>
            <consortium name="International Durum Wheat Genome Sequencing Consortium (IDWGSC)"/>
            <person name="Milanesi L."/>
        </authorList>
    </citation>
    <scope>NUCLEOTIDE SEQUENCE [LARGE SCALE GENOMIC DNA]</scope>
    <source>
        <strain evidence="4">cv. Svevo</strain>
    </source>
</reference>
<dbReference type="PANTHER" id="PTHR11802">
    <property type="entry name" value="SERINE PROTEASE FAMILY S10 SERINE CARBOXYPEPTIDASE"/>
    <property type="match status" value="1"/>
</dbReference>
<dbReference type="GO" id="GO:0004185">
    <property type="term" value="F:serine-type carboxypeptidase activity"/>
    <property type="evidence" value="ECO:0007669"/>
    <property type="project" value="UniProtKB-UniRule"/>
</dbReference>
<gene>
    <name evidence="3" type="ORF">TRITD_1Bv1G126920</name>
</gene>
<organism evidence="3 4">
    <name type="scientific">Triticum turgidum subsp. durum</name>
    <name type="common">Durum wheat</name>
    <name type="synonym">Triticum durum</name>
    <dbReference type="NCBI Taxonomy" id="4567"/>
    <lineage>
        <taxon>Eukaryota</taxon>
        <taxon>Viridiplantae</taxon>
        <taxon>Streptophyta</taxon>
        <taxon>Embryophyta</taxon>
        <taxon>Tracheophyta</taxon>
        <taxon>Spermatophyta</taxon>
        <taxon>Magnoliopsida</taxon>
        <taxon>Liliopsida</taxon>
        <taxon>Poales</taxon>
        <taxon>Poaceae</taxon>
        <taxon>BOP clade</taxon>
        <taxon>Pooideae</taxon>
        <taxon>Triticodae</taxon>
        <taxon>Triticeae</taxon>
        <taxon>Triticinae</taxon>
        <taxon>Triticum</taxon>
    </lineage>
</organism>
<keyword evidence="4" id="KW-1185">Reference proteome</keyword>
<dbReference type="SUPFAM" id="SSF53474">
    <property type="entry name" value="alpha/beta-Hydrolases"/>
    <property type="match status" value="1"/>
</dbReference>
<evidence type="ECO:0000256" key="2">
    <source>
        <dbReference type="RuleBase" id="RU361156"/>
    </source>
</evidence>
<sequence length="166" mass="18491">MAAQELDRVVSLPGAPSYSYAFNHYSGYVTTDEQLGKALFYWFFEAMEKPDEKPLVLWLNGGPGCSSVGFGQAQELGPFLVKKDVPELELNPYAWNQAANLLFLDSPAGVGFSYTNTSFEIDPPGDNSTAHGSYAFLVRWFQRFPQHKMKEFYIAGESYAGVSPYS</sequence>
<proteinExistence type="inferred from homology"/>
<dbReference type="Pfam" id="PF00450">
    <property type="entry name" value="Peptidase_S10"/>
    <property type="match status" value="1"/>
</dbReference>
<dbReference type="InterPro" id="IPR001563">
    <property type="entry name" value="Peptidase_S10"/>
</dbReference>
<evidence type="ECO:0000313" key="3">
    <source>
        <dbReference type="EMBL" id="VAH17747.1"/>
    </source>
</evidence>
<dbReference type="Proteomes" id="UP000324705">
    <property type="component" value="Chromosome 1B"/>
</dbReference>
<dbReference type="Gene3D" id="3.40.50.1820">
    <property type="entry name" value="alpha/beta hydrolase"/>
    <property type="match status" value="1"/>
</dbReference>
<dbReference type="PANTHER" id="PTHR11802:SF223">
    <property type="entry name" value="CARBOXYPEPTIDASE"/>
    <property type="match status" value="1"/>
</dbReference>
<dbReference type="InterPro" id="IPR029058">
    <property type="entry name" value="AB_hydrolase_fold"/>
</dbReference>
<evidence type="ECO:0000256" key="1">
    <source>
        <dbReference type="ARBA" id="ARBA00009431"/>
    </source>
</evidence>
<keyword evidence="2" id="KW-0378">Hydrolase</keyword>
<keyword evidence="2" id="KW-0121">Carboxypeptidase</keyword>
<comment type="similarity">
    <text evidence="1 2">Belongs to the peptidase S10 family.</text>
</comment>
<keyword evidence="2" id="KW-0645">Protease</keyword>
<dbReference type="Gramene" id="TRITD1Bv1G126920.2">
    <property type="protein sequence ID" value="TRITD1Bv1G126920.2"/>
    <property type="gene ID" value="TRITD1Bv1G126920"/>
</dbReference>
<evidence type="ECO:0000313" key="4">
    <source>
        <dbReference type="Proteomes" id="UP000324705"/>
    </source>
</evidence>
<protein>
    <recommendedName>
        <fullName evidence="2">Carboxypeptidase</fullName>
        <ecNumber evidence="2">3.4.16.-</ecNumber>
    </recommendedName>
</protein>
<name>A0A9R0VA47_TRITD</name>
<dbReference type="GO" id="GO:0005773">
    <property type="term" value="C:vacuole"/>
    <property type="evidence" value="ECO:0007669"/>
    <property type="project" value="TreeGrafter"/>
</dbReference>
<dbReference type="EMBL" id="LT934112">
    <property type="protein sequence ID" value="VAH17747.1"/>
    <property type="molecule type" value="Genomic_DNA"/>
</dbReference>